<proteinExistence type="predicted"/>
<evidence type="ECO:0000313" key="3">
    <source>
        <dbReference type="Proteomes" id="UP001290861"/>
    </source>
</evidence>
<keyword evidence="1 2" id="KW-0378">Hydrolase</keyword>
<dbReference type="Gene3D" id="3.20.20.520">
    <property type="entry name" value="Glycosyl hydrolase family 115"/>
    <property type="match status" value="1"/>
</dbReference>
<keyword evidence="3" id="KW-1185">Reference proteome</keyword>
<evidence type="ECO:0000313" key="2">
    <source>
        <dbReference type="EMBL" id="MDZ8117540.1"/>
    </source>
</evidence>
<dbReference type="InterPro" id="IPR042301">
    <property type="entry name" value="GH115_sf"/>
</dbReference>
<gene>
    <name evidence="2" type="ORF">P9H32_02795</name>
</gene>
<organism evidence="2 3">
    <name type="scientific">Pontiella agarivorans</name>
    <dbReference type="NCBI Taxonomy" id="3038953"/>
    <lineage>
        <taxon>Bacteria</taxon>
        <taxon>Pseudomonadati</taxon>
        <taxon>Kiritimatiellota</taxon>
        <taxon>Kiritimatiellia</taxon>
        <taxon>Kiritimatiellales</taxon>
        <taxon>Pontiellaceae</taxon>
        <taxon>Pontiella</taxon>
    </lineage>
</organism>
<evidence type="ECO:0000256" key="1">
    <source>
        <dbReference type="ARBA" id="ARBA00022801"/>
    </source>
</evidence>
<protein>
    <submittedName>
        <fullName evidence="2">Glycosyl hydrolase 115 family protein</fullName>
    </submittedName>
</protein>
<dbReference type="Proteomes" id="UP001290861">
    <property type="component" value="Unassembled WGS sequence"/>
</dbReference>
<name>A0ABU5MTM0_9BACT</name>
<accession>A0ABU5MTM0</accession>
<dbReference type="Pfam" id="PF15979">
    <property type="entry name" value="Glyco_hydro_115"/>
    <property type="match status" value="1"/>
</dbReference>
<dbReference type="PANTHER" id="PTHR37842:SF2">
    <property type="entry name" value="GYLCOSYL HYDROLASE 115 C-TERMINAL DOMAIN-CONTAINING PROTEIN"/>
    <property type="match status" value="1"/>
</dbReference>
<dbReference type="Gene3D" id="3.30.379.10">
    <property type="entry name" value="Chitobiase/beta-hexosaminidase domain 2-like"/>
    <property type="match status" value="1"/>
</dbReference>
<dbReference type="SUPFAM" id="SSF55545">
    <property type="entry name" value="beta-N-acetylhexosaminidase-like domain"/>
    <property type="match status" value="1"/>
</dbReference>
<dbReference type="PANTHER" id="PTHR37842">
    <property type="match status" value="1"/>
</dbReference>
<sequence length="669" mass="78129">MKWILPIFGIVAASRVFGLTLTANVDLRDESGSEAVDYAVTAFEKDLQRKLGFPVPGEATGHFTFRISRDWKAFDRHRIKVSDSGVTITGSDELGLIHGIYSFSEDVLGIDPCIYFTGIVPERVRTLDVPNGLTESKPYTFTHRAMFVNDEDLIIGFQMENQSYGMNPEFMEKLYETMLRLKMTGVIPSTLVLADEPHLVLASDMGLYINQHHAEPLGSVPLYWPKNIPYSWSTHREHFIDFWSDAIKRQKGRNVIWTLNFRGLLDRAFWDDDPAMSRKSSMEEKARVVNDVIRTQYELLKELTGEEHPLICGYLWGELSRLYSSGLLEYPEDTMLLFSDSGHGVMGDWNWKLAEKCDLKMGIYQHVSYHNRKTHMRINAIHPDTFQHEVGRAVEYGMTNAIVLNVGNFKEKIFGIRQMATYMNHFEEFQSCENGDWYFDWYAKHVLGTTQPAVADSYRDFFACPFLFSKDRKNSGDEYFFYYVEQMLNGAYQNEVDRKLMRQDLFSSSEEKWEVALERAYDCRRFLAGNVLDFYEADLVGPTLKMRHLTGMAVDFTASLEHYLNKEWHKAQLDAYQALLHVREALKAEEWIEQSGWGRFEGWYDHDETARTWHIERLLEHYIDHLKDLNYFNLDYSARNPKTPGLDYKYQPYFESEYRDELIWMTNGE</sequence>
<dbReference type="InterPro" id="IPR031924">
    <property type="entry name" value="GH115"/>
</dbReference>
<dbReference type="EMBL" id="JARVCO010000002">
    <property type="protein sequence ID" value="MDZ8117540.1"/>
    <property type="molecule type" value="Genomic_DNA"/>
</dbReference>
<dbReference type="InterPro" id="IPR029018">
    <property type="entry name" value="Hex-like_dom2"/>
</dbReference>
<dbReference type="RefSeq" id="WP_322607341.1">
    <property type="nucleotide sequence ID" value="NZ_JARVCO010000002.1"/>
</dbReference>
<dbReference type="GO" id="GO:0016787">
    <property type="term" value="F:hydrolase activity"/>
    <property type="evidence" value="ECO:0007669"/>
    <property type="project" value="UniProtKB-KW"/>
</dbReference>
<comment type="caution">
    <text evidence="2">The sequence shown here is derived from an EMBL/GenBank/DDBJ whole genome shotgun (WGS) entry which is preliminary data.</text>
</comment>
<reference evidence="2 3" key="1">
    <citation type="journal article" date="2024" name="Appl. Environ. Microbiol.">
        <title>Pontiella agarivorans sp. nov., a novel marine anaerobic bacterium capable of degrading macroalgal polysaccharides and fixing nitrogen.</title>
        <authorList>
            <person name="Liu N."/>
            <person name="Kivenson V."/>
            <person name="Peng X."/>
            <person name="Cui Z."/>
            <person name="Lankiewicz T.S."/>
            <person name="Gosselin K.M."/>
            <person name="English C.J."/>
            <person name="Blair E.M."/>
            <person name="O'Malley M.A."/>
            <person name="Valentine D.L."/>
        </authorList>
    </citation>
    <scope>NUCLEOTIDE SEQUENCE [LARGE SCALE GENOMIC DNA]</scope>
    <source>
        <strain evidence="2 3">NLcol2</strain>
    </source>
</reference>